<feature type="domain" description="DUF4166" evidence="2">
    <location>
        <begin position="382"/>
        <end position="537"/>
    </location>
</feature>
<dbReference type="EMBL" id="FOTF01000043">
    <property type="protein sequence ID" value="SFL69019.1"/>
    <property type="molecule type" value="Genomic_DNA"/>
</dbReference>
<dbReference type="PANTHER" id="PTHR43796:SF2">
    <property type="entry name" value="CARBOXYNORSPERMIDINE SYNTHASE"/>
    <property type="match status" value="1"/>
</dbReference>
<protein>
    <submittedName>
        <fullName evidence="3">Saccharopine dehydrogenase NADP binding domain-containing protein</fullName>
    </submittedName>
</protein>
<dbReference type="InterPro" id="IPR025311">
    <property type="entry name" value="DUF4166"/>
</dbReference>
<dbReference type="InterPro" id="IPR036291">
    <property type="entry name" value="NAD(P)-bd_dom_sf"/>
</dbReference>
<dbReference type="SUPFAM" id="SSF51735">
    <property type="entry name" value="NAD(P)-binding Rossmann-fold domains"/>
    <property type="match status" value="1"/>
</dbReference>
<dbReference type="Pfam" id="PF03435">
    <property type="entry name" value="Sacchrp_dh_NADP"/>
    <property type="match status" value="1"/>
</dbReference>
<feature type="domain" description="Saccharopine dehydrogenase NADP binding" evidence="1">
    <location>
        <begin position="17"/>
        <end position="112"/>
    </location>
</feature>
<evidence type="ECO:0000313" key="4">
    <source>
        <dbReference type="Proteomes" id="UP000199550"/>
    </source>
</evidence>
<proteinExistence type="predicted"/>
<name>A0A1I4JR39_9RHOB</name>
<dbReference type="InterPro" id="IPR005097">
    <property type="entry name" value="Sacchrp_dh_NADP-bd"/>
</dbReference>
<dbReference type="Proteomes" id="UP000199550">
    <property type="component" value="Unassembled WGS sequence"/>
</dbReference>
<dbReference type="AlphaFoldDB" id="A0A1I4JR39"/>
<keyword evidence="4" id="KW-1185">Reference proteome</keyword>
<reference evidence="3 4" key="1">
    <citation type="submission" date="2016-10" db="EMBL/GenBank/DDBJ databases">
        <authorList>
            <person name="de Groot N.N."/>
        </authorList>
    </citation>
    <scope>NUCLEOTIDE SEQUENCE [LARGE SCALE GENOMIC DNA]</scope>
    <source>
        <strain evidence="3 4">DSM 16199</strain>
    </source>
</reference>
<dbReference type="STRING" id="195913.SAMN04488004_1434"/>
<gene>
    <name evidence="3" type="ORF">SAMN04488004_1434</name>
</gene>
<evidence type="ECO:0000313" key="3">
    <source>
        <dbReference type="EMBL" id="SFL69019.1"/>
    </source>
</evidence>
<evidence type="ECO:0000259" key="1">
    <source>
        <dbReference type="Pfam" id="PF03435"/>
    </source>
</evidence>
<sequence length="554" mass="59005">MRAAGPCISKAAAAVKVLLLGGYGVFGARLAKLLVIDGHDVCIAGRSLRAAQTCAADLRCRAIQMDRSLDLGALTAHDVVIDAAGPFHTYGDDPYRLARAAIAAGVHYLDLADDAGFCAGITALDTDARAAGVCVLSGLSSVPALSSAAVRALAGGEVPSVIDTAILPGNRAPRGLSVMQSILSQAGRPMPLWRGNQWERGFGWSRPANYTLPGGLVRQGWQIAVPDQRLFPAHFGAETVRFRAGLELGVMRYGLALFAGLRRLWPFAVTRPLVQVFKGLAGALGPFGSGRGGMSVTVTTPRAHRSWSLIAEDGDGPYIPAIPARALLRRSSLPIGAGPALEAITLAEAEAAMSDLAVTTKREEVPTTFMLERVLGQEFNALPDLLKAIHQTVGVSRWQGRCVVLRGSGSWPRLLCAVFRFPPAQPDVAVAVTKTVTPHGETWERQFGQHRFKSHLSVKSGKLLEAFWPFSFVIGLQLRGGALHYPVTAGRIGPIPLPRWLLPTSEAREFVSGGVFHFDVVLLAPITKGLMVRYSGGLIAKERGDPLSPPDDLL</sequence>
<dbReference type="RefSeq" id="WP_245754333.1">
    <property type="nucleotide sequence ID" value="NZ_FOTF01000043.1"/>
</dbReference>
<organism evidence="3 4">
    <name type="scientific">Loktanella salsilacus</name>
    <dbReference type="NCBI Taxonomy" id="195913"/>
    <lineage>
        <taxon>Bacteria</taxon>
        <taxon>Pseudomonadati</taxon>
        <taxon>Pseudomonadota</taxon>
        <taxon>Alphaproteobacteria</taxon>
        <taxon>Rhodobacterales</taxon>
        <taxon>Roseobacteraceae</taxon>
        <taxon>Loktanella</taxon>
    </lineage>
</organism>
<dbReference type="Gene3D" id="3.40.50.720">
    <property type="entry name" value="NAD(P)-binding Rossmann-like Domain"/>
    <property type="match status" value="1"/>
</dbReference>
<dbReference type="PANTHER" id="PTHR43796">
    <property type="entry name" value="CARBOXYNORSPERMIDINE SYNTHASE"/>
    <property type="match status" value="1"/>
</dbReference>
<dbReference type="Pfam" id="PF13761">
    <property type="entry name" value="DUF4166"/>
    <property type="match status" value="1"/>
</dbReference>
<evidence type="ECO:0000259" key="2">
    <source>
        <dbReference type="Pfam" id="PF13761"/>
    </source>
</evidence>
<accession>A0A1I4JR39</accession>